<dbReference type="EMBL" id="PQVH01000002">
    <property type="protein sequence ID" value="TFW73002.1"/>
    <property type="molecule type" value="Genomic_DNA"/>
</dbReference>
<evidence type="ECO:0000256" key="6">
    <source>
        <dbReference type="ARBA" id="ARBA00023136"/>
    </source>
</evidence>
<feature type="transmembrane region" description="Helical" evidence="7">
    <location>
        <begin position="67"/>
        <end position="93"/>
    </location>
</feature>
<comment type="caution">
    <text evidence="8">The sequence shown here is derived from an EMBL/GenBank/DDBJ whole genome shotgun (WGS) entry which is preliminary data.</text>
</comment>
<dbReference type="OrthoDB" id="280866at2"/>
<evidence type="ECO:0000256" key="1">
    <source>
        <dbReference type="ARBA" id="ARBA00004651"/>
    </source>
</evidence>
<keyword evidence="5 7" id="KW-1133">Transmembrane helix</keyword>
<evidence type="ECO:0000256" key="2">
    <source>
        <dbReference type="ARBA" id="ARBA00006679"/>
    </source>
</evidence>
<dbReference type="PANTHER" id="PTHR33452:SF1">
    <property type="entry name" value="INNER MEMBRANE PROTEIN YPHA-RELATED"/>
    <property type="match status" value="1"/>
</dbReference>
<dbReference type="AlphaFoldDB" id="A0A4Y9VTP3"/>
<keyword evidence="4 7" id="KW-0812">Transmembrane</keyword>
<dbReference type="RefSeq" id="WP_135276310.1">
    <property type="nucleotide sequence ID" value="NZ_PQVH01000002.1"/>
</dbReference>
<reference evidence="8 9" key="1">
    <citation type="submission" date="2018-02" db="EMBL/GenBank/DDBJ databases">
        <title>A novel lanthanide dependent methylotroph, Methylotenera sp. La3113.</title>
        <authorList>
            <person name="Lv H."/>
            <person name="Tani A."/>
        </authorList>
    </citation>
    <scope>NUCLEOTIDE SEQUENCE [LARGE SCALE GENOMIC DNA]</scope>
    <source>
        <strain evidence="8 9">La3113</strain>
    </source>
</reference>
<accession>A0A4Y9VTP3</accession>
<dbReference type="Proteomes" id="UP000297706">
    <property type="component" value="Unassembled WGS sequence"/>
</dbReference>
<comment type="subcellular location">
    <subcellularLocation>
        <location evidence="1">Cell membrane</location>
        <topology evidence="1">Multi-pass membrane protein</topology>
    </subcellularLocation>
</comment>
<comment type="similarity">
    <text evidence="2">Belongs to the DoxX family.</text>
</comment>
<feature type="transmembrane region" description="Helical" evidence="7">
    <location>
        <begin position="113"/>
        <end position="132"/>
    </location>
</feature>
<name>A0A4Y9VTP3_9PROT</name>
<dbReference type="InterPro" id="IPR051907">
    <property type="entry name" value="DoxX-like_oxidoreductase"/>
</dbReference>
<organism evidence="8 9">
    <name type="scientific">Methylotenera oryzisoli</name>
    <dbReference type="NCBI Taxonomy" id="2080758"/>
    <lineage>
        <taxon>Bacteria</taxon>
        <taxon>Pseudomonadati</taxon>
        <taxon>Pseudomonadota</taxon>
        <taxon>Betaproteobacteria</taxon>
        <taxon>Nitrosomonadales</taxon>
        <taxon>Methylophilaceae</taxon>
        <taxon>Methylotenera</taxon>
    </lineage>
</organism>
<dbReference type="GO" id="GO:0005886">
    <property type="term" value="C:plasma membrane"/>
    <property type="evidence" value="ECO:0007669"/>
    <property type="project" value="UniProtKB-SubCell"/>
</dbReference>
<dbReference type="InterPro" id="IPR032808">
    <property type="entry name" value="DoxX"/>
</dbReference>
<keyword evidence="6 7" id="KW-0472">Membrane</keyword>
<evidence type="ECO:0000256" key="5">
    <source>
        <dbReference type="ARBA" id="ARBA00022989"/>
    </source>
</evidence>
<sequence length="140" mass="14697">MVTTTTNSNCADTGKLILRATLAILILLHGISKLMNGADFVTGLVAQAGLPAAVGNLVYVGEVLAPLLVLFGLWARIGCLIIAINMVVAILLVHTGDLLHLNQTGGWALELQGMFLATALAVFFLGAGRFSIQGNGNRWN</sequence>
<evidence type="ECO:0000256" key="4">
    <source>
        <dbReference type="ARBA" id="ARBA00022692"/>
    </source>
</evidence>
<evidence type="ECO:0000256" key="7">
    <source>
        <dbReference type="SAM" id="Phobius"/>
    </source>
</evidence>
<dbReference type="PANTHER" id="PTHR33452">
    <property type="entry name" value="OXIDOREDUCTASE CATD-RELATED"/>
    <property type="match status" value="1"/>
</dbReference>
<evidence type="ECO:0000313" key="8">
    <source>
        <dbReference type="EMBL" id="TFW73002.1"/>
    </source>
</evidence>
<protein>
    <submittedName>
        <fullName evidence="8">GntR family transcriptional regulator</fullName>
    </submittedName>
</protein>
<feature type="transmembrane region" description="Helical" evidence="7">
    <location>
        <begin position="16"/>
        <end position="34"/>
    </location>
</feature>
<evidence type="ECO:0000256" key="3">
    <source>
        <dbReference type="ARBA" id="ARBA00022475"/>
    </source>
</evidence>
<keyword evidence="3" id="KW-1003">Cell membrane</keyword>
<dbReference type="Pfam" id="PF07681">
    <property type="entry name" value="DoxX"/>
    <property type="match status" value="1"/>
</dbReference>
<evidence type="ECO:0000313" key="9">
    <source>
        <dbReference type="Proteomes" id="UP000297706"/>
    </source>
</evidence>
<proteinExistence type="inferred from homology"/>
<keyword evidence="9" id="KW-1185">Reference proteome</keyword>
<gene>
    <name evidence="8" type="ORF">C3Y98_01195</name>
</gene>